<keyword evidence="2" id="KW-1185">Reference proteome</keyword>
<accession>I0HM00</accession>
<reference evidence="1 2" key="1">
    <citation type="journal article" date="2012" name="J. Bacteriol.">
        <title>Complete genome sequence of phototrophic betaproteobacterium Rubrivivax gelatinosus IL144.</title>
        <authorList>
            <person name="Nagashima S."/>
            <person name="Kamimura A."/>
            <person name="Shimizu T."/>
            <person name="Nakamura-isaki S."/>
            <person name="Aono E."/>
            <person name="Sakamoto K."/>
            <person name="Ichikawa N."/>
            <person name="Nakazawa H."/>
            <person name="Sekine M."/>
            <person name="Yamazaki S."/>
            <person name="Fujita N."/>
            <person name="Shimada K."/>
            <person name="Hanada S."/>
            <person name="Nagashima K.V.P."/>
        </authorList>
    </citation>
    <scope>NUCLEOTIDE SEQUENCE [LARGE SCALE GENOMIC DNA]</scope>
    <source>
        <strain evidence="2">NBRC 100245 / IL144</strain>
    </source>
</reference>
<dbReference type="KEGG" id="rge:RGE_06920"/>
<evidence type="ECO:0000313" key="1">
    <source>
        <dbReference type="EMBL" id="BAL94037.1"/>
    </source>
</evidence>
<evidence type="ECO:0000313" key="2">
    <source>
        <dbReference type="Proteomes" id="UP000007883"/>
    </source>
</evidence>
<name>I0HM00_RUBGI</name>
<dbReference type="AlphaFoldDB" id="I0HM00"/>
<proteinExistence type="predicted"/>
<dbReference type="STRING" id="983917.RGE_06920"/>
<sequence length="49" mass="5461">MAYECTVLVSESTPKTCFAPERSLCLFKQRTPFLCRNAPCSHGKDGSYS</sequence>
<organism evidence="1 2">
    <name type="scientific">Rubrivivax gelatinosus (strain NBRC 100245 / IL144)</name>
    <dbReference type="NCBI Taxonomy" id="983917"/>
    <lineage>
        <taxon>Bacteria</taxon>
        <taxon>Pseudomonadati</taxon>
        <taxon>Pseudomonadota</taxon>
        <taxon>Betaproteobacteria</taxon>
        <taxon>Burkholderiales</taxon>
        <taxon>Sphaerotilaceae</taxon>
        <taxon>Rubrivivax</taxon>
    </lineage>
</organism>
<dbReference type="EMBL" id="AP012320">
    <property type="protein sequence ID" value="BAL94037.1"/>
    <property type="molecule type" value="Genomic_DNA"/>
</dbReference>
<dbReference type="Proteomes" id="UP000007883">
    <property type="component" value="Chromosome"/>
</dbReference>
<dbReference type="HOGENOM" id="CLU_3140293_0_0_4"/>
<gene>
    <name evidence="1" type="ordered locus">RGE_06920</name>
</gene>
<protein>
    <submittedName>
        <fullName evidence="1">Uncharacterized protein</fullName>
    </submittedName>
</protein>